<protein>
    <submittedName>
        <fullName evidence="1">Uncharacterized protein</fullName>
    </submittedName>
</protein>
<keyword evidence="2" id="KW-1185">Reference proteome</keyword>
<organism evidence="1 2">
    <name type="scientific">Elysia crispata</name>
    <name type="common">lettuce slug</name>
    <dbReference type="NCBI Taxonomy" id="231223"/>
    <lineage>
        <taxon>Eukaryota</taxon>
        <taxon>Metazoa</taxon>
        <taxon>Spiralia</taxon>
        <taxon>Lophotrochozoa</taxon>
        <taxon>Mollusca</taxon>
        <taxon>Gastropoda</taxon>
        <taxon>Heterobranchia</taxon>
        <taxon>Euthyneura</taxon>
        <taxon>Panpulmonata</taxon>
        <taxon>Sacoglossa</taxon>
        <taxon>Placobranchoidea</taxon>
        <taxon>Plakobranchidae</taxon>
        <taxon>Elysia</taxon>
    </lineage>
</organism>
<comment type="caution">
    <text evidence="1">The sequence shown here is derived from an EMBL/GenBank/DDBJ whole genome shotgun (WGS) entry which is preliminary data.</text>
</comment>
<evidence type="ECO:0000313" key="1">
    <source>
        <dbReference type="EMBL" id="KAK3701111.1"/>
    </source>
</evidence>
<proteinExistence type="predicted"/>
<sequence length="79" mass="9028">MFVDVAEEQRKTTGYFKQEAEAVLAEAVVKYSTSSGWDQRDIQPALDFRLEAPISNISHDYSVDRQASNVLRVFRLVSF</sequence>
<name>A0AAE0XP54_9GAST</name>
<gene>
    <name evidence="1" type="ORF">RRG08_029585</name>
</gene>
<dbReference type="EMBL" id="JAWDGP010007897">
    <property type="protein sequence ID" value="KAK3701111.1"/>
    <property type="molecule type" value="Genomic_DNA"/>
</dbReference>
<evidence type="ECO:0000313" key="2">
    <source>
        <dbReference type="Proteomes" id="UP001283361"/>
    </source>
</evidence>
<accession>A0AAE0XP54</accession>
<dbReference type="Proteomes" id="UP001283361">
    <property type="component" value="Unassembled WGS sequence"/>
</dbReference>
<dbReference type="AlphaFoldDB" id="A0AAE0XP54"/>
<reference evidence="1" key="1">
    <citation type="journal article" date="2023" name="G3 (Bethesda)">
        <title>A reference genome for the long-term kleptoplast-retaining sea slug Elysia crispata morphotype clarki.</title>
        <authorList>
            <person name="Eastman K.E."/>
            <person name="Pendleton A.L."/>
            <person name="Shaikh M.A."/>
            <person name="Suttiyut T."/>
            <person name="Ogas R."/>
            <person name="Tomko P."/>
            <person name="Gavelis G."/>
            <person name="Widhalm J.R."/>
            <person name="Wisecaver J.H."/>
        </authorList>
    </citation>
    <scope>NUCLEOTIDE SEQUENCE</scope>
    <source>
        <strain evidence="1">ECLA1</strain>
    </source>
</reference>